<dbReference type="EMBL" id="PDUG01000008">
    <property type="protein sequence ID" value="PIC14258.1"/>
    <property type="molecule type" value="Genomic_DNA"/>
</dbReference>
<dbReference type="STRING" id="1611254.A0A2G5SGR3"/>
<keyword evidence="2" id="KW-1185">Reference proteome</keyword>
<organism evidence="1 2">
    <name type="scientific">Caenorhabditis nigoni</name>
    <dbReference type="NCBI Taxonomy" id="1611254"/>
    <lineage>
        <taxon>Eukaryota</taxon>
        <taxon>Metazoa</taxon>
        <taxon>Ecdysozoa</taxon>
        <taxon>Nematoda</taxon>
        <taxon>Chromadorea</taxon>
        <taxon>Rhabditida</taxon>
        <taxon>Rhabditina</taxon>
        <taxon>Rhabditomorpha</taxon>
        <taxon>Rhabditoidea</taxon>
        <taxon>Rhabditidae</taxon>
        <taxon>Peloderinae</taxon>
        <taxon>Caenorhabditis</taxon>
    </lineage>
</organism>
<dbReference type="PANTHER" id="PTHR21504:SF1">
    <property type="entry name" value="IG-LIKE DOMAIN-CONTAINING PROTEIN-RELATED"/>
    <property type="match status" value="1"/>
</dbReference>
<protein>
    <submittedName>
        <fullName evidence="1">Uncharacterized protein</fullName>
    </submittedName>
</protein>
<reference evidence="2" key="1">
    <citation type="submission" date="2017-10" db="EMBL/GenBank/DDBJ databases">
        <title>Rapid genome shrinkage in a self-fertile nematode reveals novel sperm competition proteins.</title>
        <authorList>
            <person name="Yin D."/>
            <person name="Schwarz E.M."/>
            <person name="Thomas C.G."/>
            <person name="Felde R.L."/>
            <person name="Korf I.F."/>
            <person name="Cutter A.D."/>
            <person name="Schartner C.M."/>
            <person name="Ralston E.J."/>
            <person name="Meyer B.J."/>
            <person name="Haag E.S."/>
        </authorList>
    </citation>
    <scope>NUCLEOTIDE SEQUENCE [LARGE SCALE GENOMIC DNA]</scope>
    <source>
        <strain evidence="2">JU1422</strain>
    </source>
</reference>
<dbReference type="GO" id="GO:0006914">
    <property type="term" value="P:autophagy"/>
    <property type="evidence" value="ECO:0007669"/>
    <property type="project" value="InterPro"/>
</dbReference>
<gene>
    <name evidence="1" type="ORF">B9Z55_027227</name>
</gene>
<dbReference type="AlphaFoldDB" id="A0A2G5SGR3"/>
<proteinExistence type="predicted"/>
<name>A0A2G5SGR3_9PELO</name>
<sequence>MLPAAYPVRAYAPLPFFITNVCFYKRINVIGVHRGNSCYAFFEYSSGKFHWHECKCQLQITESNLTPHYAVYSERRKDHVIFVDNLVTDKIEQYIFNGTTGGLEQVVCSELVYDRNLRAQGLTVATLQNGNIVLEVGRYGGIRKLSQSHGQWVEIPRIAVKTLRDAPQQSQATTTYPIHSTTSNTSPYFKIDNCPNARIHVTLDNSVFYTYHYSNGDFFRSVPCPNCPDPNILMDSQLVPRYSTFSKRHNSHVIFARSTVTSLVGKYIHTNQGFKEVFYSDVVYDPSVILQSNTLCVLEEGTVVVYQNRNGSLSVDR</sequence>
<comment type="caution">
    <text evidence="1">The sequence shown here is derived from an EMBL/GenBank/DDBJ whole genome shotgun (WGS) entry which is preliminary data.</text>
</comment>
<evidence type="ECO:0000313" key="2">
    <source>
        <dbReference type="Proteomes" id="UP000230233"/>
    </source>
</evidence>
<dbReference type="OrthoDB" id="5877238at2759"/>
<dbReference type="InterPro" id="IPR039908">
    <property type="entry name" value="Sepa-1"/>
</dbReference>
<evidence type="ECO:0000313" key="1">
    <source>
        <dbReference type="EMBL" id="PIC14258.1"/>
    </source>
</evidence>
<dbReference type="Proteomes" id="UP000230233">
    <property type="component" value="Unassembled WGS sequence"/>
</dbReference>
<dbReference type="PANTHER" id="PTHR21504">
    <property type="entry name" value="IG-LIKE DOMAIN-CONTAINING PROTEIN-RELATED-RELATED"/>
    <property type="match status" value="1"/>
</dbReference>
<accession>A0A2G5SGR3</accession>